<proteinExistence type="predicted"/>
<evidence type="ECO:0000313" key="1">
    <source>
        <dbReference type="Ensembl" id="ENSJHYP00000002241.1"/>
    </source>
</evidence>
<evidence type="ECO:0000313" key="2">
    <source>
        <dbReference type="Proteomes" id="UP000694408"/>
    </source>
</evidence>
<reference evidence="1" key="2">
    <citation type="submission" date="2025-09" db="UniProtKB">
        <authorList>
            <consortium name="Ensembl"/>
        </authorList>
    </citation>
    <scope>IDENTIFICATION</scope>
</reference>
<accession>A0A8C5IE87</accession>
<dbReference type="Ensembl" id="ENSJHYT00000002781.1">
    <property type="protein sequence ID" value="ENSJHYP00000002241.1"/>
    <property type="gene ID" value="ENSJHYG00000001898.1"/>
</dbReference>
<reference evidence="1" key="1">
    <citation type="submission" date="2025-08" db="UniProtKB">
        <authorList>
            <consortium name="Ensembl"/>
        </authorList>
    </citation>
    <scope>IDENTIFICATION</scope>
</reference>
<protein>
    <submittedName>
        <fullName evidence="1">Uncharacterized protein</fullName>
    </submittedName>
</protein>
<organism evidence="1 2">
    <name type="scientific">Junco hyemalis</name>
    <name type="common">Dark-eyed junco</name>
    <dbReference type="NCBI Taxonomy" id="40217"/>
    <lineage>
        <taxon>Eukaryota</taxon>
        <taxon>Metazoa</taxon>
        <taxon>Chordata</taxon>
        <taxon>Craniata</taxon>
        <taxon>Vertebrata</taxon>
        <taxon>Euteleostomi</taxon>
        <taxon>Archelosauria</taxon>
        <taxon>Archosauria</taxon>
        <taxon>Dinosauria</taxon>
        <taxon>Saurischia</taxon>
        <taxon>Theropoda</taxon>
        <taxon>Coelurosauria</taxon>
        <taxon>Aves</taxon>
        <taxon>Neognathae</taxon>
        <taxon>Neoaves</taxon>
        <taxon>Telluraves</taxon>
        <taxon>Australaves</taxon>
        <taxon>Passeriformes</taxon>
        <taxon>Passerellidae</taxon>
        <taxon>Junco</taxon>
    </lineage>
</organism>
<keyword evidence="2" id="KW-1185">Reference proteome</keyword>
<dbReference type="AlphaFoldDB" id="A0A8C5IE87"/>
<sequence>MQSNRMEGGSSNMSTLPGCRLQVEHVRRNRETPLEFVESTVLVGHNRLCSCIWVKLSGPLISCLLLSIQMKHPWLGSKASEEDGKCLPSPLCVCAPLVTNN</sequence>
<dbReference type="Proteomes" id="UP000694408">
    <property type="component" value="Unplaced"/>
</dbReference>
<name>A0A8C5IE87_JUNHY</name>